<evidence type="ECO:0000313" key="5">
    <source>
        <dbReference type="Proteomes" id="UP000695562"/>
    </source>
</evidence>
<dbReference type="SUPFAM" id="SSF51735">
    <property type="entry name" value="NAD(P)-binding Rossmann-fold domains"/>
    <property type="match status" value="1"/>
</dbReference>
<comment type="caution">
    <text evidence="4">The sequence shown here is derived from an EMBL/GenBank/DDBJ whole genome shotgun (WGS) entry which is preliminary data.</text>
</comment>
<gene>
    <name evidence="4" type="ORF">CYY_005837</name>
</gene>
<dbReference type="PANTHER" id="PTHR43976">
    <property type="entry name" value="SHORT CHAIN DEHYDROGENASE"/>
    <property type="match status" value="1"/>
</dbReference>
<evidence type="ECO:0000313" key="4">
    <source>
        <dbReference type="EMBL" id="KAF2072860.1"/>
    </source>
</evidence>
<dbReference type="GO" id="GO:0016491">
    <property type="term" value="F:oxidoreductase activity"/>
    <property type="evidence" value="ECO:0007669"/>
    <property type="project" value="UniProtKB-KW"/>
</dbReference>
<protein>
    <recommendedName>
        <fullName evidence="6">Short-chain dehydrogenase/reductase (SDR) family protein</fullName>
    </recommendedName>
</protein>
<dbReference type="CDD" id="cd05374">
    <property type="entry name" value="17beta-HSD-like_SDR_c"/>
    <property type="match status" value="1"/>
</dbReference>
<evidence type="ECO:0008006" key="6">
    <source>
        <dbReference type="Google" id="ProtNLM"/>
    </source>
</evidence>
<name>A0A8J4PTM5_9MYCE</name>
<keyword evidence="2" id="KW-0560">Oxidoreductase</keyword>
<dbReference type="InterPro" id="IPR036291">
    <property type="entry name" value="NAD(P)-bd_dom_sf"/>
</dbReference>
<dbReference type="PRINTS" id="PR00081">
    <property type="entry name" value="GDHRDH"/>
</dbReference>
<dbReference type="InterPro" id="IPR002347">
    <property type="entry name" value="SDR_fam"/>
</dbReference>
<dbReference type="OrthoDB" id="13950at2759"/>
<dbReference type="AlphaFoldDB" id="A0A8J4PTM5"/>
<reference evidence="4" key="1">
    <citation type="submission" date="2020-01" db="EMBL/GenBank/DDBJ databases">
        <title>Development of genomics and gene disruption for Polysphondylium violaceum indicates a role for the polyketide synthase stlB in stalk morphogenesis.</title>
        <authorList>
            <person name="Narita B."/>
            <person name="Kawabe Y."/>
            <person name="Kin K."/>
            <person name="Saito T."/>
            <person name="Gibbs R."/>
            <person name="Kuspa A."/>
            <person name="Muzny D."/>
            <person name="Queller D."/>
            <person name="Richards S."/>
            <person name="Strassman J."/>
            <person name="Sucgang R."/>
            <person name="Worley K."/>
            <person name="Schaap P."/>
        </authorList>
    </citation>
    <scope>NUCLEOTIDE SEQUENCE</scope>
    <source>
        <strain evidence="4">QSvi11</strain>
    </source>
</reference>
<dbReference type="Proteomes" id="UP000695562">
    <property type="component" value="Unassembled WGS sequence"/>
</dbReference>
<dbReference type="PANTHER" id="PTHR43976:SF16">
    <property type="entry name" value="SHORT-CHAIN DEHYDROGENASE_REDUCTASE FAMILY PROTEIN"/>
    <property type="match status" value="1"/>
</dbReference>
<sequence>MATTPVWLITGSSQGLGLAMVKKLLGQGFHVAAATRNKDLLINNLKKDEIKFNESQILTVNVDITDNDQVKQCAKKIKDKFGRIDVVVNNVGHGCVGAVEEFSDKEIKEIFNVNVFGMLNVLRHTIPYLRENKDGGRIYNLSSIVGYYACLPLGAIHSSYKFAIDGISEGLASELKEFNIKVTSVKPGNHRTQVLDHFLLPKLLLPEYKTEGVYNTLKSQSGKQVGSPDKLAQVLIDLSKSDDPPIHLFLGQDSLNLQAKKSKLIQTEIDKFLDLSKSTKF</sequence>
<evidence type="ECO:0000256" key="1">
    <source>
        <dbReference type="ARBA" id="ARBA00006484"/>
    </source>
</evidence>
<comment type="similarity">
    <text evidence="1 3">Belongs to the short-chain dehydrogenases/reductases (SDR) family.</text>
</comment>
<dbReference type="InterPro" id="IPR051911">
    <property type="entry name" value="SDR_oxidoreductase"/>
</dbReference>
<evidence type="ECO:0000256" key="2">
    <source>
        <dbReference type="ARBA" id="ARBA00023002"/>
    </source>
</evidence>
<evidence type="ECO:0000256" key="3">
    <source>
        <dbReference type="RuleBase" id="RU000363"/>
    </source>
</evidence>
<organism evidence="4 5">
    <name type="scientific">Polysphondylium violaceum</name>
    <dbReference type="NCBI Taxonomy" id="133409"/>
    <lineage>
        <taxon>Eukaryota</taxon>
        <taxon>Amoebozoa</taxon>
        <taxon>Evosea</taxon>
        <taxon>Eumycetozoa</taxon>
        <taxon>Dictyostelia</taxon>
        <taxon>Dictyosteliales</taxon>
        <taxon>Dictyosteliaceae</taxon>
        <taxon>Polysphondylium</taxon>
    </lineage>
</organism>
<dbReference type="Pfam" id="PF00106">
    <property type="entry name" value="adh_short"/>
    <property type="match status" value="1"/>
</dbReference>
<dbReference type="Gene3D" id="3.40.50.720">
    <property type="entry name" value="NAD(P)-binding Rossmann-like Domain"/>
    <property type="match status" value="1"/>
</dbReference>
<accession>A0A8J4PTM5</accession>
<keyword evidence="5" id="KW-1185">Reference proteome</keyword>
<proteinExistence type="inferred from homology"/>
<dbReference type="PRINTS" id="PR00080">
    <property type="entry name" value="SDRFAMILY"/>
</dbReference>
<dbReference type="EMBL" id="AJWJ01000243">
    <property type="protein sequence ID" value="KAF2072860.1"/>
    <property type="molecule type" value="Genomic_DNA"/>
</dbReference>